<feature type="transmembrane region" description="Helical" evidence="1">
    <location>
        <begin position="92"/>
        <end position="116"/>
    </location>
</feature>
<organism evidence="2 3">
    <name type="scientific">Sander lucioperca</name>
    <name type="common">Pike-perch</name>
    <name type="synonym">Perca lucioperca</name>
    <dbReference type="NCBI Taxonomy" id="283035"/>
    <lineage>
        <taxon>Eukaryota</taxon>
        <taxon>Metazoa</taxon>
        <taxon>Chordata</taxon>
        <taxon>Craniata</taxon>
        <taxon>Vertebrata</taxon>
        <taxon>Euteleostomi</taxon>
        <taxon>Actinopterygii</taxon>
        <taxon>Neopterygii</taxon>
        <taxon>Teleostei</taxon>
        <taxon>Neoteleostei</taxon>
        <taxon>Acanthomorphata</taxon>
        <taxon>Eupercaria</taxon>
        <taxon>Perciformes</taxon>
        <taxon>Percoidei</taxon>
        <taxon>Percidae</taxon>
        <taxon>Luciopercinae</taxon>
        <taxon>Sander</taxon>
    </lineage>
</organism>
<evidence type="ECO:0000313" key="2">
    <source>
        <dbReference type="Ensembl" id="ENSSLUP00000058495.1"/>
    </source>
</evidence>
<name>A0A8D0AQV5_SANLU</name>
<dbReference type="AlphaFoldDB" id="A0A8D0AQV5"/>
<protein>
    <submittedName>
        <fullName evidence="2">Uncharacterized protein</fullName>
    </submittedName>
</protein>
<dbReference type="Proteomes" id="UP000694568">
    <property type="component" value="Unplaced"/>
</dbReference>
<keyword evidence="1" id="KW-0472">Membrane</keyword>
<proteinExistence type="predicted"/>
<keyword evidence="1" id="KW-1133">Transmembrane helix</keyword>
<reference evidence="2" key="2">
    <citation type="submission" date="2025-09" db="UniProtKB">
        <authorList>
            <consortium name="Ensembl"/>
        </authorList>
    </citation>
    <scope>IDENTIFICATION</scope>
</reference>
<keyword evidence="3" id="KW-1185">Reference proteome</keyword>
<dbReference type="GeneTree" id="ENSGT00940000171785"/>
<evidence type="ECO:0000256" key="1">
    <source>
        <dbReference type="SAM" id="Phobius"/>
    </source>
</evidence>
<keyword evidence="1" id="KW-0812">Transmembrane</keyword>
<dbReference type="Ensembl" id="ENSSLUT00000060179.1">
    <property type="protein sequence ID" value="ENSSLUP00000058495.1"/>
    <property type="gene ID" value="ENSSLUG00000025109.1"/>
</dbReference>
<sequence length="142" mass="16160">DQDLKPSFYKLSWENTTACLATGFSRHNKITDLEIFNKTAPAVRIHEESLYNQVAFSNEMDQQCALKLFKKEKLFSFNLCDDVVSADPKVNFVTLIVLGLRLLFLKTIVFNVLLTLRLWISQCEYKTPSSVSDQHSLTPGAP</sequence>
<reference evidence="2" key="1">
    <citation type="submission" date="2025-08" db="UniProtKB">
        <authorList>
            <consortium name="Ensembl"/>
        </authorList>
    </citation>
    <scope>IDENTIFICATION</scope>
</reference>
<accession>A0A8D0AQV5</accession>
<evidence type="ECO:0000313" key="3">
    <source>
        <dbReference type="Proteomes" id="UP000694568"/>
    </source>
</evidence>